<evidence type="ECO:0000256" key="2">
    <source>
        <dbReference type="ARBA" id="ARBA00022723"/>
    </source>
</evidence>
<dbReference type="Proteomes" id="UP000002366">
    <property type="component" value="Chromosome"/>
</dbReference>
<name>D5EFQ1_AMICL</name>
<evidence type="ECO:0000313" key="7">
    <source>
        <dbReference type="Proteomes" id="UP000002366"/>
    </source>
</evidence>
<dbReference type="PROSITE" id="PS51379">
    <property type="entry name" value="4FE4S_FER_2"/>
    <property type="match status" value="4"/>
</dbReference>
<proteinExistence type="predicted"/>
<feature type="domain" description="4Fe-4S ferredoxin-type" evidence="5">
    <location>
        <begin position="57"/>
        <end position="86"/>
    </location>
</feature>
<evidence type="ECO:0000256" key="1">
    <source>
        <dbReference type="ARBA" id="ARBA00022485"/>
    </source>
</evidence>
<keyword evidence="4" id="KW-0411">Iron-sulfur</keyword>
<dbReference type="STRING" id="572547.Amico_1262"/>
<feature type="domain" description="4Fe-4S ferredoxin-type" evidence="5">
    <location>
        <begin position="88"/>
        <end position="117"/>
    </location>
</feature>
<dbReference type="InterPro" id="IPR017896">
    <property type="entry name" value="4Fe4S_Fe-S-bd"/>
</dbReference>
<keyword evidence="7" id="KW-1185">Reference proteome</keyword>
<keyword evidence="2" id="KW-0479">Metal-binding</keyword>
<dbReference type="Gene3D" id="3.30.70.20">
    <property type="match status" value="1"/>
</dbReference>
<accession>D5EFQ1</accession>
<organism evidence="6 7">
    <name type="scientific">Aminobacterium colombiense (strain DSM 12261 / ALA-1)</name>
    <dbReference type="NCBI Taxonomy" id="572547"/>
    <lineage>
        <taxon>Bacteria</taxon>
        <taxon>Thermotogati</taxon>
        <taxon>Synergistota</taxon>
        <taxon>Synergistia</taxon>
        <taxon>Synergistales</taxon>
        <taxon>Aminobacteriaceae</taxon>
        <taxon>Aminobacterium</taxon>
    </lineage>
</organism>
<evidence type="ECO:0000256" key="3">
    <source>
        <dbReference type="ARBA" id="ARBA00023004"/>
    </source>
</evidence>
<reference evidence="6 7" key="1">
    <citation type="journal article" date="2010" name="Stand. Genomic Sci.">
        <title>Complete genome sequence of Aminobacterium colombiense type strain (ALA-1).</title>
        <authorList>
            <person name="Chertkov O."/>
            <person name="Sikorski J."/>
            <person name="Brambilla E."/>
            <person name="Lapidus A."/>
            <person name="Copeland A."/>
            <person name="Glavina Del Rio T."/>
            <person name="Nolan M."/>
            <person name="Lucas S."/>
            <person name="Tice H."/>
            <person name="Cheng J.F."/>
            <person name="Han C."/>
            <person name="Detter J.C."/>
            <person name="Bruce D."/>
            <person name="Tapia R."/>
            <person name="Goodwin L."/>
            <person name="Pitluck S."/>
            <person name="Liolios K."/>
            <person name="Ivanova N."/>
            <person name="Mavromatis K."/>
            <person name="Ovchinnikova G."/>
            <person name="Pati A."/>
            <person name="Chen A."/>
            <person name="Palaniappan K."/>
            <person name="Land M."/>
            <person name="Hauser L."/>
            <person name="Chang Y.J."/>
            <person name="Jeffries C.D."/>
            <person name="Spring S."/>
            <person name="Rohde M."/>
            <person name="Goker M."/>
            <person name="Bristow J."/>
            <person name="Eisen J.A."/>
            <person name="Markowitz V."/>
            <person name="Hugenholtz P."/>
            <person name="Kyrpides N.C."/>
            <person name="Klenk H.P."/>
        </authorList>
    </citation>
    <scope>NUCLEOTIDE SEQUENCE [LARGE SCALE GENOMIC DNA]</scope>
    <source>
        <strain evidence="7">DSM 12261 / ALA-1</strain>
    </source>
</reference>
<evidence type="ECO:0000313" key="6">
    <source>
        <dbReference type="EMBL" id="ADE57383.1"/>
    </source>
</evidence>
<dbReference type="GO" id="GO:0046872">
    <property type="term" value="F:metal ion binding"/>
    <property type="evidence" value="ECO:0007669"/>
    <property type="project" value="UniProtKB-KW"/>
</dbReference>
<dbReference type="Gene3D" id="3.30.70.3270">
    <property type="match status" value="1"/>
</dbReference>
<dbReference type="eggNOG" id="COG1143">
    <property type="taxonomic scope" value="Bacteria"/>
</dbReference>
<dbReference type="OrthoDB" id="9803192at2"/>
<feature type="domain" description="4Fe-4S ferredoxin-type" evidence="5">
    <location>
        <begin position="149"/>
        <end position="178"/>
    </location>
</feature>
<dbReference type="AlphaFoldDB" id="D5EFQ1"/>
<dbReference type="KEGG" id="aco:Amico_1262"/>
<keyword evidence="3" id="KW-0408">Iron</keyword>
<dbReference type="eggNOG" id="COG2221">
    <property type="taxonomic scope" value="Bacteria"/>
</dbReference>
<evidence type="ECO:0000256" key="4">
    <source>
        <dbReference type="ARBA" id="ARBA00023014"/>
    </source>
</evidence>
<dbReference type="GO" id="GO:0051539">
    <property type="term" value="F:4 iron, 4 sulfur cluster binding"/>
    <property type="evidence" value="ECO:0007669"/>
    <property type="project" value="UniProtKB-KW"/>
</dbReference>
<dbReference type="EMBL" id="CP001997">
    <property type="protein sequence ID" value="ADE57383.1"/>
    <property type="molecule type" value="Genomic_DNA"/>
</dbReference>
<protein>
    <submittedName>
        <fullName evidence="6">4Fe-4S ferredoxin iron-sulfur binding domain protein</fullName>
    </submittedName>
</protein>
<dbReference type="PROSITE" id="PS00198">
    <property type="entry name" value="4FE4S_FER_1"/>
    <property type="match status" value="3"/>
</dbReference>
<sequence>MLNRMSLQLLRQWVDKVFTNPFPVPSMPDSLTAALKAAEEGKIKLNPPIEPQGYFRGRLDYDKERCIGCKLCIRVCPANAIEFLEEEKKIQIHVDRCCFCAQCTEICPVKCLSMSKEYLISSYDRKAQIVRDSGPTKKKEEDIVVESAVKYEVDEEKCIGCTKCARNCPVNAISGELKKPHVIDKEKCVGCGKCAELCPKDAIHQVEVAAQAAKAAPEEK</sequence>
<dbReference type="CDD" id="cd10549">
    <property type="entry name" value="MtMvhB_like"/>
    <property type="match status" value="1"/>
</dbReference>
<dbReference type="PANTHER" id="PTHR24960">
    <property type="entry name" value="PHOTOSYSTEM I IRON-SULFUR CENTER-RELATED"/>
    <property type="match status" value="1"/>
</dbReference>
<gene>
    <name evidence="6" type="ordered locus">Amico_1262</name>
</gene>
<evidence type="ECO:0000259" key="5">
    <source>
        <dbReference type="PROSITE" id="PS51379"/>
    </source>
</evidence>
<dbReference type="SUPFAM" id="SSF54862">
    <property type="entry name" value="4Fe-4S ferredoxins"/>
    <property type="match status" value="2"/>
</dbReference>
<dbReference type="RefSeq" id="WP_013048646.1">
    <property type="nucleotide sequence ID" value="NC_014011.1"/>
</dbReference>
<dbReference type="InterPro" id="IPR017900">
    <property type="entry name" value="4Fe4S_Fe_S_CS"/>
</dbReference>
<dbReference type="HOGENOM" id="CLU_067218_4_6_0"/>
<dbReference type="PANTHER" id="PTHR24960:SF79">
    <property type="entry name" value="PHOTOSYSTEM I IRON-SULFUR CENTER"/>
    <property type="match status" value="1"/>
</dbReference>
<dbReference type="Pfam" id="PF14697">
    <property type="entry name" value="Fer4_21"/>
    <property type="match status" value="1"/>
</dbReference>
<dbReference type="InterPro" id="IPR050157">
    <property type="entry name" value="PSI_iron-sulfur_center"/>
</dbReference>
<feature type="domain" description="4Fe-4S ferredoxin-type" evidence="5">
    <location>
        <begin position="179"/>
        <end position="208"/>
    </location>
</feature>
<keyword evidence="1" id="KW-0004">4Fe-4S</keyword>
<dbReference type="Pfam" id="PF13237">
    <property type="entry name" value="Fer4_10"/>
    <property type="match status" value="1"/>
</dbReference>